<evidence type="ECO:0000256" key="6">
    <source>
        <dbReference type="SAM" id="Phobius"/>
    </source>
</evidence>
<evidence type="ECO:0000256" key="2">
    <source>
        <dbReference type="ARBA" id="ARBA00022475"/>
    </source>
</evidence>
<gene>
    <name evidence="8" type="ORF">L8U60_10170</name>
</gene>
<keyword evidence="9" id="KW-1185">Reference proteome</keyword>
<dbReference type="PANTHER" id="PTHR35007:SF3">
    <property type="entry name" value="POSSIBLE CONSERVED ALANINE RICH MEMBRANE PROTEIN"/>
    <property type="match status" value="1"/>
</dbReference>
<evidence type="ECO:0000313" key="9">
    <source>
        <dbReference type="Proteomes" id="UP001146468"/>
    </source>
</evidence>
<dbReference type="Pfam" id="PF00482">
    <property type="entry name" value="T2SSF"/>
    <property type="match status" value="1"/>
</dbReference>
<organism evidence="8 9">
    <name type="scientific">Corynebacterium meitnerae</name>
    <dbReference type="NCBI Taxonomy" id="2913498"/>
    <lineage>
        <taxon>Bacteria</taxon>
        <taxon>Bacillati</taxon>
        <taxon>Actinomycetota</taxon>
        <taxon>Actinomycetes</taxon>
        <taxon>Mycobacteriales</taxon>
        <taxon>Corynebacteriaceae</taxon>
        <taxon>Corynebacterium</taxon>
    </lineage>
</organism>
<evidence type="ECO:0000256" key="3">
    <source>
        <dbReference type="ARBA" id="ARBA00022692"/>
    </source>
</evidence>
<evidence type="ECO:0000256" key="4">
    <source>
        <dbReference type="ARBA" id="ARBA00022989"/>
    </source>
</evidence>
<proteinExistence type="predicted"/>
<feature type="transmembrane region" description="Helical" evidence="6">
    <location>
        <begin position="175"/>
        <end position="197"/>
    </location>
</feature>
<evidence type="ECO:0000313" key="8">
    <source>
        <dbReference type="EMBL" id="MCZ9294849.1"/>
    </source>
</evidence>
<feature type="domain" description="Type II secretion system protein GspF" evidence="7">
    <location>
        <begin position="61"/>
        <end position="187"/>
    </location>
</feature>
<dbReference type="EMBL" id="JAKMUS010000022">
    <property type="protein sequence ID" value="MCZ9294849.1"/>
    <property type="molecule type" value="Genomic_DNA"/>
</dbReference>
<evidence type="ECO:0000259" key="7">
    <source>
        <dbReference type="Pfam" id="PF00482"/>
    </source>
</evidence>
<sequence length="202" mass="20734">MAAVVSLAAAAGVAVPAPRGRLGMDAAATRRGFLGLLQRRFNPKTPRDGPGTRHRIASDIELFAACYRAGLPAATAADAVVASYDGTPLGDNTTADRWRRVVAYLSLGVEPDRAWAVMDGTPGLEQLASLVTLSHASGTAVAEGCDRIITELREAAADDATAAAERAGVLISIPLAAFFLPAFFVLGLVPVIIGLGAEVLGG</sequence>
<dbReference type="InterPro" id="IPR018076">
    <property type="entry name" value="T2SS_GspF_dom"/>
</dbReference>
<keyword evidence="2" id="KW-1003">Cell membrane</keyword>
<protein>
    <submittedName>
        <fullName evidence="8">Type II secretion system F family protein</fullName>
    </submittedName>
</protein>
<dbReference type="PANTHER" id="PTHR35007">
    <property type="entry name" value="INTEGRAL MEMBRANE PROTEIN-RELATED"/>
    <property type="match status" value="1"/>
</dbReference>
<name>A0A9X3LVI6_9CORY</name>
<reference evidence="8" key="1">
    <citation type="submission" date="2022-02" db="EMBL/GenBank/DDBJ databases">
        <title>Corynebacterium sp. from urogenital microbiome.</title>
        <authorList>
            <person name="Cappelli E.A."/>
            <person name="Ribeiro T.G."/>
            <person name="Peixe L."/>
        </authorList>
    </citation>
    <scope>NUCLEOTIDE SEQUENCE</scope>
    <source>
        <strain evidence="8">C8Ua_172</strain>
    </source>
</reference>
<keyword evidence="4 6" id="KW-1133">Transmembrane helix</keyword>
<keyword evidence="3 6" id="KW-0812">Transmembrane</keyword>
<comment type="subcellular location">
    <subcellularLocation>
        <location evidence="1">Cell membrane</location>
        <topology evidence="1">Multi-pass membrane protein</topology>
    </subcellularLocation>
</comment>
<evidence type="ECO:0000256" key="5">
    <source>
        <dbReference type="ARBA" id="ARBA00023136"/>
    </source>
</evidence>
<comment type="caution">
    <text evidence="8">The sequence shown here is derived from an EMBL/GenBank/DDBJ whole genome shotgun (WGS) entry which is preliminary data.</text>
</comment>
<accession>A0A9X3LVI6</accession>
<evidence type="ECO:0000256" key="1">
    <source>
        <dbReference type="ARBA" id="ARBA00004651"/>
    </source>
</evidence>
<keyword evidence="5 6" id="KW-0472">Membrane</keyword>
<dbReference type="GO" id="GO:0005886">
    <property type="term" value="C:plasma membrane"/>
    <property type="evidence" value="ECO:0007669"/>
    <property type="project" value="UniProtKB-SubCell"/>
</dbReference>
<dbReference type="AlphaFoldDB" id="A0A9X3LVI6"/>
<dbReference type="Proteomes" id="UP001146468">
    <property type="component" value="Unassembled WGS sequence"/>
</dbReference>
<dbReference type="RefSeq" id="WP_269966265.1">
    <property type="nucleotide sequence ID" value="NZ_JAKMUS010000022.1"/>
</dbReference>